<name>A0A4U0XZT9_9PEZI</name>
<feature type="compositionally biased region" description="Low complexity" evidence="1">
    <location>
        <begin position="1"/>
        <end position="15"/>
    </location>
</feature>
<dbReference type="EMBL" id="NAJQ01000049">
    <property type="protein sequence ID" value="TKA81558.1"/>
    <property type="molecule type" value="Genomic_DNA"/>
</dbReference>
<organism evidence="2 3">
    <name type="scientific">Friedmanniomyces simplex</name>
    <dbReference type="NCBI Taxonomy" id="329884"/>
    <lineage>
        <taxon>Eukaryota</taxon>
        <taxon>Fungi</taxon>
        <taxon>Dikarya</taxon>
        <taxon>Ascomycota</taxon>
        <taxon>Pezizomycotina</taxon>
        <taxon>Dothideomycetes</taxon>
        <taxon>Dothideomycetidae</taxon>
        <taxon>Mycosphaerellales</taxon>
        <taxon>Teratosphaeriaceae</taxon>
        <taxon>Friedmanniomyces</taxon>
    </lineage>
</organism>
<evidence type="ECO:0000256" key="1">
    <source>
        <dbReference type="SAM" id="MobiDB-lite"/>
    </source>
</evidence>
<feature type="region of interest" description="Disordered" evidence="1">
    <location>
        <begin position="1"/>
        <end position="98"/>
    </location>
</feature>
<evidence type="ECO:0000313" key="2">
    <source>
        <dbReference type="EMBL" id="TKA81558.1"/>
    </source>
</evidence>
<protein>
    <submittedName>
        <fullName evidence="2">Uncharacterized protein</fullName>
    </submittedName>
</protein>
<sequence>MARTHTTTTSASTARPGLMSRLRHRPAAKVTTHDSTNPITGTHTRTNKTTTHPNGLGHHGHGGRGPLASTHTPTTTNHTTRAAGTHHHHQRKPSIGDKVSGAMMKLKGSLTSKPGLKACTSSSIPGIASG</sequence>
<dbReference type="Proteomes" id="UP000309340">
    <property type="component" value="Unassembled WGS sequence"/>
</dbReference>
<feature type="compositionally biased region" description="Low complexity" evidence="1">
    <location>
        <begin position="70"/>
        <end position="83"/>
    </location>
</feature>
<dbReference type="AlphaFoldDB" id="A0A4U0XZT9"/>
<feature type="compositionally biased region" description="Low complexity" evidence="1">
    <location>
        <begin position="40"/>
        <end position="51"/>
    </location>
</feature>
<accession>A0A4U0XZT9</accession>
<evidence type="ECO:0000313" key="3">
    <source>
        <dbReference type="Proteomes" id="UP000309340"/>
    </source>
</evidence>
<reference evidence="2 3" key="1">
    <citation type="submission" date="2017-03" db="EMBL/GenBank/DDBJ databases">
        <title>Genomes of endolithic fungi from Antarctica.</title>
        <authorList>
            <person name="Coleine C."/>
            <person name="Masonjones S."/>
            <person name="Stajich J.E."/>
        </authorList>
    </citation>
    <scope>NUCLEOTIDE SEQUENCE [LARGE SCALE GENOMIC DNA]</scope>
    <source>
        <strain evidence="2 3">CCFEE 5184</strain>
    </source>
</reference>
<keyword evidence="3" id="KW-1185">Reference proteome</keyword>
<gene>
    <name evidence="2" type="ORF">B0A55_03008</name>
</gene>
<proteinExistence type="predicted"/>
<dbReference type="OrthoDB" id="5426707at2759"/>
<comment type="caution">
    <text evidence="2">The sequence shown here is derived from an EMBL/GenBank/DDBJ whole genome shotgun (WGS) entry which is preliminary data.</text>
</comment>